<feature type="transmembrane region" description="Helical" evidence="7">
    <location>
        <begin position="188"/>
        <end position="207"/>
    </location>
</feature>
<keyword evidence="3 7" id="KW-1133">Transmembrane helix</keyword>
<feature type="transmembrane region" description="Helical" evidence="7">
    <location>
        <begin position="259"/>
        <end position="277"/>
    </location>
</feature>
<reference evidence="9" key="1">
    <citation type="submission" date="2023-06" db="EMBL/GenBank/DDBJ databases">
        <title>Genome-scale phylogeny and comparative genomics of the fungal order Sordariales.</title>
        <authorList>
            <consortium name="Lawrence Berkeley National Laboratory"/>
            <person name="Hensen N."/>
            <person name="Bonometti L."/>
            <person name="Westerberg I."/>
            <person name="Brannstrom I.O."/>
            <person name="Guillou S."/>
            <person name="Cros-Aarteil S."/>
            <person name="Calhoun S."/>
            <person name="Haridas S."/>
            <person name="Kuo A."/>
            <person name="Mondo S."/>
            <person name="Pangilinan J."/>
            <person name="Riley R."/>
            <person name="Labutti K."/>
            <person name="Andreopoulos B."/>
            <person name="Lipzen A."/>
            <person name="Chen C."/>
            <person name="Yanf M."/>
            <person name="Daum C."/>
            <person name="Ng V."/>
            <person name="Clum A."/>
            <person name="Steindorff A."/>
            <person name="Ohm R."/>
            <person name="Martin F."/>
            <person name="Silar P."/>
            <person name="Natvig D."/>
            <person name="Lalanne C."/>
            <person name="Gautier V."/>
            <person name="Ament-Velasquez S.L."/>
            <person name="Kruys A."/>
            <person name="Hutchinson M.I."/>
            <person name="Powell A.J."/>
            <person name="Barry K."/>
            <person name="Miller A.N."/>
            <person name="Grigoriev I.V."/>
            <person name="Debuchy R."/>
            <person name="Gladieux P."/>
            <person name="Thoren M.H."/>
            <person name="Johannesson H."/>
        </authorList>
    </citation>
    <scope>NUCLEOTIDE SEQUENCE</scope>
    <source>
        <strain evidence="9">SMH2532-1</strain>
    </source>
</reference>
<evidence type="ECO:0000256" key="1">
    <source>
        <dbReference type="ARBA" id="ARBA00004141"/>
    </source>
</evidence>
<accession>A0AA39Y9N5</accession>
<organism evidence="9 10">
    <name type="scientific">Cercophora newfieldiana</name>
    <dbReference type="NCBI Taxonomy" id="92897"/>
    <lineage>
        <taxon>Eukaryota</taxon>
        <taxon>Fungi</taxon>
        <taxon>Dikarya</taxon>
        <taxon>Ascomycota</taxon>
        <taxon>Pezizomycotina</taxon>
        <taxon>Sordariomycetes</taxon>
        <taxon>Sordariomycetidae</taxon>
        <taxon>Sordariales</taxon>
        <taxon>Lasiosphaeriaceae</taxon>
        <taxon>Cercophora</taxon>
    </lineage>
</organism>
<feature type="region of interest" description="Disordered" evidence="6">
    <location>
        <begin position="325"/>
        <end position="383"/>
    </location>
</feature>
<dbReference type="Proteomes" id="UP001174936">
    <property type="component" value="Unassembled WGS sequence"/>
</dbReference>
<sequence length="383" mass="41606">MDALPPPTKFVPFPIVTHDRRSVLGVAIAFAILPIISVILRVIARRLARRALDASDYCIILACIFAVALECVSITAVFKSGVGYDHMMNIIIEYGMEPITDLLKLLIPLQFLWALSLSFSKISILLLYSAVFAVPFVIWTARGAIVFIAAWGIATILAGCFICTPFAMNWDQTIPGGKCGDQVLSFTVTGSLNLITDVMVLVLPLPYLAKLQMRLYKTLVLIAVFSVGLLTCVVSAIRINTLKSMDFTDLTYSMPPANIFSGLEPSVAVILACIPLLRPLLGRTKYSNDGTAGYASGSATPSKALELETGDGRLFQALADDSSQYRLRPRGPKHHAEVQTAKSTSRGSSDTDTDTPGGIVVESQWKVDSNRTWDGRSTPREIS</sequence>
<dbReference type="Pfam" id="PF20684">
    <property type="entry name" value="Fung_rhodopsin"/>
    <property type="match status" value="1"/>
</dbReference>
<evidence type="ECO:0000313" key="10">
    <source>
        <dbReference type="Proteomes" id="UP001174936"/>
    </source>
</evidence>
<dbReference type="AlphaFoldDB" id="A0AA39Y9N5"/>
<feature type="transmembrane region" description="Helical" evidence="7">
    <location>
        <begin position="219"/>
        <end position="239"/>
    </location>
</feature>
<feature type="compositionally biased region" description="Low complexity" evidence="6">
    <location>
        <begin position="343"/>
        <end position="358"/>
    </location>
</feature>
<protein>
    <submittedName>
        <fullName evidence="9">Integral membrane protein</fullName>
    </submittedName>
</protein>
<feature type="compositionally biased region" description="Basic and acidic residues" evidence="6">
    <location>
        <begin position="368"/>
        <end position="383"/>
    </location>
</feature>
<dbReference type="EMBL" id="JAULSV010000003">
    <property type="protein sequence ID" value="KAK0648617.1"/>
    <property type="molecule type" value="Genomic_DNA"/>
</dbReference>
<evidence type="ECO:0000256" key="7">
    <source>
        <dbReference type="SAM" id="Phobius"/>
    </source>
</evidence>
<keyword evidence="4 7" id="KW-0472">Membrane</keyword>
<evidence type="ECO:0000256" key="6">
    <source>
        <dbReference type="SAM" id="MobiDB-lite"/>
    </source>
</evidence>
<feature type="transmembrane region" description="Helical" evidence="7">
    <location>
        <begin position="145"/>
        <end position="168"/>
    </location>
</feature>
<dbReference type="InterPro" id="IPR049326">
    <property type="entry name" value="Rhodopsin_dom_fungi"/>
</dbReference>
<evidence type="ECO:0000256" key="2">
    <source>
        <dbReference type="ARBA" id="ARBA00022692"/>
    </source>
</evidence>
<feature type="transmembrane region" description="Helical" evidence="7">
    <location>
        <begin position="23"/>
        <end position="44"/>
    </location>
</feature>
<feature type="transmembrane region" description="Helical" evidence="7">
    <location>
        <begin position="111"/>
        <end position="138"/>
    </location>
</feature>
<comment type="subcellular location">
    <subcellularLocation>
        <location evidence="1">Membrane</location>
        <topology evidence="1">Multi-pass membrane protein</topology>
    </subcellularLocation>
</comment>
<gene>
    <name evidence="9" type="ORF">B0T16DRAFT_324390</name>
</gene>
<evidence type="ECO:0000313" key="9">
    <source>
        <dbReference type="EMBL" id="KAK0648617.1"/>
    </source>
</evidence>
<feature type="domain" description="Rhodopsin" evidence="8">
    <location>
        <begin position="40"/>
        <end position="282"/>
    </location>
</feature>
<dbReference type="PANTHER" id="PTHR33048">
    <property type="entry name" value="PTH11-LIKE INTEGRAL MEMBRANE PROTEIN (AFU_ORTHOLOGUE AFUA_5G11245)"/>
    <property type="match status" value="1"/>
</dbReference>
<dbReference type="InterPro" id="IPR052337">
    <property type="entry name" value="SAT4-like"/>
</dbReference>
<evidence type="ECO:0000256" key="3">
    <source>
        <dbReference type="ARBA" id="ARBA00022989"/>
    </source>
</evidence>
<keyword evidence="2 7" id="KW-0812">Transmembrane</keyword>
<evidence type="ECO:0000259" key="8">
    <source>
        <dbReference type="Pfam" id="PF20684"/>
    </source>
</evidence>
<keyword evidence="10" id="KW-1185">Reference proteome</keyword>
<feature type="transmembrane region" description="Helical" evidence="7">
    <location>
        <begin position="56"/>
        <end position="78"/>
    </location>
</feature>
<dbReference type="GO" id="GO:0016020">
    <property type="term" value="C:membrane"/>
    <property type="evidence" value="ECO:0007669"/>
    <property type="project" value="UniProtKB-SubCell"/>
</dbReference>
<name>A0AA39Y9N5_9PEZI</name>
<dbReference type="PANTHER" id="PTHR33048:SF57">
    <property type="entry name" value="INTEGRAL MEMBRANE PROTEIN-RELATED"/>
    <property type="match status" value="1"/>
</dbReference>
<evidence type="ECO:0000256" key="4">
    <source>
        <dbReference type="ARBA" id="ARBA00023136"/>
    </source>
</evidence>
<comment type="similarity">
    <text evidence="5">Belongs to the SAT4 family.</text>
</comment>
<evidence type="ECO:0000256" key="5">
    <source>
        <dbReference type="ARBA" id="ARBA00038359"/>
    </source>
</evidence>
<proteinExistence type="inferred from homology"/>
<comment type="caution">
    <text evidence="9">The sequence shown here is derived from an EMBL/GenBank/DDBJ whole genome shotgun (WGS) entry which is preliminary data.</text>
</comment>